<accession>A0AAV4RQD4</accession>
<sequence length="70" mass="7431">MMKFVKRGFGLNLVGGANCTSARFRHLIRIKTERSDIPDSTAAVGMPPPPGTAVSSGLEVNIVKAECSLE</sequence>
<keyword evidence="2" id="KW-1185">Reference proteome</keyword>
<evidence type="ECO:0000313" key="1">
    <source>
        <dbReference type="EMBL" id="GIY23749.1"/>
    </source>
</evidence>
<comment type="caution">
    <text evidence="1">The sequence shown here is derived from an EMBL/GenBank/DDBJ whole genome shotgun (WGS) entry which is preliminary data.</text>
</comment>
<dbReference type="Proteomes" id="UP001054837">
    <property type="component" value="Unassembled WGS sequence"/>
</dbReference>
<dbReference type="AlphaFoldDB" id="A0AAV4RQD4"/>
<organism evidence="1 2">
    <name type="scientific">Caerostris darwini</name>
    <dbReference type="NCBI Taxonomy" id="1538125"/>
    <lineage>
        <taxon>Eukaryota</taxon>
        <taxon>Metazoa</taxon>
        <taxon>Ecdysozoa</taxon>
        <taxon>Arthropoda</taxon>
        <taxon>Chelicerata</taxon>
        <taxon>Arachnida</taxon>
        <taxon>Araneae</taxon>
        <taxon>Araneomorphae</taxon>
        <taxon>Entelegynae</taxon>
        <taxon>Araneoidea</taxon>
        <taxon>Araneidae</taxon>
        <taxon>Caerostris</taxon>
    </lineage>
</organism>
<protein>
    <submittedName>
        <fullName evidence="1">Uncharacterized protein</fullName>
    </submittedName>
</protein>
<reference evidence="1 2" key="1">
    <citation type="submission" date="2021-06" db="EMBL/GenBank/DDBJ databases">
        <title>Caerostris darwini draft genome.</title>
        <authorList>
            <person name="Kono N."/>
            <person name="Arakawa K."/>
        </authorList>
    </citation>
    <scope>NUCLEOTIDE SEQUENCE [LARGE SCALE GENOMIC DNA]</scope>
</reference>
<evidence type="ECO:0000313" key="2">
    <source>
        <dbReference type="Proteomes" id="UP001054837"/>
    </source>
</evidence>
<proteinExistence type="predicted"/>
<gene>
    <name evidence="1" type="ORF">CDAR_541291</name>
</gene>
<name>A0AAV4RQD4_9ARAC</name>
<dbReference type="EMBL" id="BPLQ01006580">
    <property type="protein sequence ID" value="GIY23749.1"/>
    <property type="molecule type" value="Genomic_DNA"/>
</dbReference>